<gene>
    <name evidence="2" type="ORF">L211DRAFT_702189</name>
</gene>
<protein>
    <submittedName>
        <fullName evidence="2">Uncharacterized protein</fullName>
    </submittedName>
</protein>
<dbReference type="EMBL" id="ML121535">
    <property type="protein sequence ID" value="RPB26228.1"/>
    <property type="molecule type" value="Genomic_DNA"/>
</dbReference>
<evidence type="ECO:0000313" key="2">
    <source>
        <dbReference type="EMBL" id="RPB26228.1"/>
    </source>
</evidence>
<name>A0A3N4LWZ9_9PEZI</name>
<proteinExistence type="predicted"/>
<organism evidence="2 3">
    <name type="scientific">Terfezia boudieri ATCC MYA-4762</name>
    <dbReference type="NCBI Taxonomy" id="1051890"/>
    <lineage>
        <taxon>Eukaryota</taxon>
        <taxon>Fungi</taxon>
        <taxon>Dikarya</taxon>
        <taxon>Ascomycota</taxon>
        <taxon>Pezizomycotina</taxon>
        <taxon>Pezizomycetes</taxon>
        <taxon>Pezizales</taxon>
        <taxon>Pezizaceae</taxon>
        <taxon>Terfezia</taxon>
    </lineage>
</organism>
<keyword evidence="1" id="KW-1133">Transmembrane helix</keyword>
<feature type="transmembrane region" description="Helical" evidence="1">
    <location>
        <begin position="15"/>
        <end position="40"/>
    </location>
</feature>
<evidence type="ECO:0000256" key="1">
    <source>
        <dbReference type="SAM" id="Phobius"/>
    </source>
</evidence>
<reference evidence="2 3" key="1">
    <citation type="journal article" date="2018" name="Nat. Ecol. Evol.">
        <title>Pezizomycetes genomes reveal the molecular basis of ectomycorrhizal truffle lifestyle.</title>
        <authorList>
            <person name="Murat C."/>
            <person name="Payen T."/>
            <person name="Noel B."/>
            <person name="Kuo A."/>
            <person name="Morin E."/>
            <person name="Chen J."/>
            <person name="Kohler A."/>
            <person name="Krizsan K."/>
            <person name="Balestrini R."/>
            <person name="Da Silva C."/>
            <person name="Montanini B."/>
            <person name="Hainaut M."/>
            <person name="Levati E."/>
            <person name="Barry K.W."/>
            <person name="Belfiori B."/>
            <person name="Cichocki N."/>
            <person name="Clum A."/>
            <person name="Dockter R.B."/>
            <person name="Fauchery L."/>
            <person name="Guy J."/>
            <person name="Iotti M."/>
            <person name="Le Tacon F."/>
            <person name="Lindquist E.A."/>
            <person name="Lipzen A."/>
            <person name="Malagnac F."/>
            <person name="Mello A."/>
            <person name="Molinier V."/>
            <person name="Miyauchi S."/>
            <person name="Poulain J."/>
            <person name="Riccioni C."/>
            <person name="Rubini A."/>
            <person name="Sitrit Y."/>
            <person name="Splivallo R."/>
            <person name="Traeger S."/>
            <person name="Wang M."/>
            <person name="Zifcakova L."/>
            <person name="Wipf D."/>
            <person name="Zambonelli A."/>
            <person name="Paolocci F."/>
            <person name="Nowrousian M."/>
            <person name="Ottonello S."/>
            <person name="Baldrian P."/>
            <person name="Spatafora J.W."/>
            <person name="Henrissat B."/>
            <person name="Nagy L.G."/>
            <person name="Aury J.M."/>
            <person name="Wincker P."/>
            <person name="Grigoriev I.V."/>
            <person name="Bonfante P."/>
            <person name="Martin F.M."/>
        </authorList>
    </citation>
    <scope>NUCLEOTIDE SEQUENCE [LARGE SCALE GENOMIC DNA]</scope>
    <source>
        <strain evidence="2 3">ATCC MYA-4762</strain>
    </source>
</reference>
<keyword evidence="1" id="KW-0812">Transmembrane</keyword>
<dbReference type="Proteomes" id="UP000267821">
    <property type="component" value="Unassembled WGS sequence"/>
</dbReference>
<keyword evidence="3" id="KW-1185">Reference proteome</keyword>
<dbReference type="AlphaFoldDB" id="A0A3N4LWZ9"/>
<sequence length="78" mass="9514">MSSPDCLRYAYFHEFPYPCICPTLILYDFYLFFPICFWVYEFPEFFTSFTEPGPRFSQAPCHEPRVFFVTISFRRTFC</sequence>
<dbReference type="InParanoid" id="A0A3N4LWZ9"/>
<accession>A0A3N4LWZ9</accession>
<evidence type="ECO:0000313" key="3">
    <source>
        <dbReference type="Proteomes" id="UP000267821"/>
    </source>
</evidence>
<keyword evidence="1" id="KW-0472">Membrane</keyword>